<keyword evidence="3" id="KW-0170">Cobalt</keyword>
<evidence type="ECO:0000256" key="3">
    <source>
        <dbReference type="ARBA" id="ARBA00023285"/>
    </source>
</evidence>
<dbReference type="Pfam" id="PF01546">
    <property type="entry name" value="Peptidase_M20"/>
    <property type="match status" value="1"/>
</dbReference>
<evidence type="ECO:0000259" key="4">
    <source>
        <dbReference type="Pfam" id="PF07687"/>
    </source>
</evidence>
<dbReference type="GO" id="GO:0006526">
    <property type="term" value="P:L-arginine biosynthetic process"/>
    <property type="evidence" value="ECO:0007669"/>
    <property type="project" value="InterPro"/>
</dbReference>
<dbReference type="InterPro" id="IPR036264">
    <property type="entry name" value="Bact_exopeptidase_dim_dom"/>
</dbReference>
<dbReference type="SUPFAM" id="SSF55031">
    <property type="entry name" value="Bacterial exopeptidase dimerisation domain"/>
    <property type="match status" value="1"/>
</dbReference>
<dbReference type="NCBIfam" id="TIGR01892">
    <property type="entry name" value="AcOrn-deacetyl"/>
    <property type="match status" value="1"/>
</dbReference>
<name>A0A6J4J3T7_9BACT</name>
<feature type="domain" description="Peptidase M20 dimerisation" evidence="4">
    <location>
        <begin position="158"/>
        <end position="261"/>
    </location>
</feature>
<dbReference type="PANTHER" id="PTHR43808">
    <property type="entry name" value="ACETYLORNITHINE DEACETYLASE"/>
    <property type="match status" value="1"/>
</dbReference>
<sequence>MSNVAELLRELVAINSISSVSNRPVIDFVKTQLSWPVTEFTYRDADGVEKVNCVFGPCDARLALVCHTDTVPFDEKLPARSDGEKVWGRGSCDTKGFLAAAIGALNSGDTGRNVSLVLTADEEIGCVGAKHLLARRAISPRFAIVGEPTSLQPIRAGKGYALAEVIVAGREAHSAFPVLGVSAISRAARLIQRIEEFGRELEQQTDSSFDPAFTTINIGQISGGTAKNIIPGECRFLVEWRPIPSQEPRDVADTLTNIVGDLGFVEVRRAERGFATPGESRLVELLEKEAGRSAGAVSFGTEAPQLAALGAETVVFGPGSMSVAHTSGEFAPVAELQRCSAILRKVIAELVGDNASTK</sequence>
<accession>A0A6J4J3T7</accession>
<dbReference type="GO" id="GO:0008777">
    <property type="term" value="F:acetylornithine deacetylase activity"/>
    <property type="evidence" value="ECO:0007669"/>
    <property type="project" value="UniProtKB-EC"/>
</dbReference>
<protein>
    <submittedName>
        <fullName evidence="5">Acetylornithine deacetylase</fullName>
        <ecNumber evidence="5">3.5.1.16</ecNumber>
    </submittedName>
</protein>
<dbReference type="EMBL" id="CADCTA010000117">
    <property type="protein sequence ID" value="CAA9269693.1"/>
    <property type="molecule type" value="Genomic_DNA"/>
</dbReference>
<dbReference type="Pfam" id="PF07687">
    <property type="entry name" value="M20_dimer"/>
    <property type="match status" value="1"/>
</dbReference>
<evidence type="ECO:0000313" key="5">
    <source>
        <dbReference type="EMBL" id="CAA9269693.1"/>
    </source>
</evidence>
<keyword evidence="1" id="KW-0479">Metal-binding</keyword>
<evidence type="ECO:0000256" key="1">
    <source>
        <dbReference type="ARBA" id="ARBA00022723"/>
    </source>
</evidence>
<gene>
    <name evidence="5" type="ORF">AVDCRST_MAG42-3377</name>
</gene>
<evidence type="ECO:0000256" key="2">
    <source>
        <dbReference type="ARBA" id="ARBA00022801"/>
    </source>
</evidence>
<dbReference type="CDD" id="cd03894">
    <property type="entry name" value="M20_ArgE"/>
    <property type="match status" value="1"/>
</dbReference>
<dbReference type="GO" id="GO:0046872">
    <property type="term" value="F:metal ion binding"/>
    <property type="evidence" value="ECO:0007669"/>
    <property type="project" value="UniProtKB-KW"/>
</dbReference>
<dbReference type="SUPFAM" id="SSF53187">
    <property type="entry name" value="Zn-dependent exopeptidases"/>
    <property type="match status" value="1"/>
</dbReference>
<keyword evidence="2 5" id="KW-0378">Hydrolase</keyword>
<reference evidence="5" key="1">
    <citation type="submission" date="2020-02" db="EMBL/GenBank/DDBJ databases">
        <authorList>
            <person name="Meier V. D."/>
        </authorList>
    </citation>
    <scope>NUCLEOTIDE SEQUENCE</scope>
    <source>
        <strain evidence="5">AVDCRST_MAG42</strain>
    </source>
</reference>
<dbReference type="PANTHER" id="PTHR43808:SF31">
    <property type="entry name" value="N-ACETYL-L-CITRULLINE DEACETYLASE"/>
    <property type="match status" value="1"/>
</dbReference>
<dbReference type="Gene3D" id="3.40.630.10">
    <property type="entry name" value="Zn peptidases"/>
    <property type="match status" value="1"/>
</dbReference>
<dbReference type="Gene3D" id="3.30.70.360">
    <property type="match status" value="1"/>
</dbReference>
<dbReference type="EC" id="3.5.1.16" evidence="5"/>
<dbReference type="InterPro" id="IPR050072">
    <property type="entry name" value="Peptidase_M20A"/>
</dbReference>
<organism evidence="5">
    <name type="scientific">uncultured Chthoniobacterales bacterium</name>
    <dbReference type="NCBI Taxonomy" id="1836801"/>
    <lineage>
        <taxon>Bacteria</taxon>
        <taxon>Pseudomonadati</taxon>
        <taxon>Verrucomicrobiota</taxon>
        <taxon>Spartobacteria</taxon>
        <taxon>Chthoniobacterales</taxon>
        <taxon>environmental samples</taxon>
    </lineage>
</organism>
<dbReference type="InterPro" id="IPR010169">
    <property type="entry name" value="AcOrn-deacetyl"/>
</dbReference>
<dbReference type="InterPro" id="IPR002933">
    <property type="entry name" value="Peptidase_M20"/>
</dbReference>
<dbReference type="InterPro" id="IPR011650">
    <property type="entry name" value="Peptidase_M20_dimer"/>
</dbReference>
<proteinExistence type="predicted"/>
<dbReference type="AlphaFoldDB" id="A0A6J4J3T7"/>